<evidence type="ECO:0000313" key="15">
    <source>
        <dbReference type="EMBL" id="EQB60669.1"/>
    </source>
</evidence>
<evidence type="ECO:0000256" key="9">
    <source>
        <dbReference type="ARBA" id="ARBA00022895"/>
    </source>
</evidence>
<keyword evidence="9 13" id="KW-0779">Telomere</keyword>
<feature type="domain" description="Reverse transcriptase" evidence="14">
    <location>
        <begin position="456"/>
        <end position="711"/>
    </location>
</feature>
<keyword evidence="7 13" id="KW-0479">Metal-binding</keyword>
<evidence type="ECO:0000256" key="3">
    <source>
        <dbReference type="ARBA" id="ARBA00016182"/>
    </source>
</evidence>
<dbReference type="InterPro" id="IPR003545">
    <property type="entry name" value="Telomerase_RT"/>
</dbReference>
<dbReference type="VEuPathDB" id="MicrosporidiaDB:NAPIS_ORF01767"/>
<evidence type="ECO:0000256" key="4">
    <source>
        <dbReference type="ARBA" id="ARBA00022454"/>
    </source>
</evidence>
<dbReference type="InterPro" id="IPR000477">
    <property type="entry name" value="RT_dom"/>
</dbReference>
<gene>
    <name evidence="15" type="ORF">NAPIS_ORF01767</name>
</gene>
<dbReference type="EMBL" id="KE647258">
    <property type="protein sequence ID" value="EQB60669.1"/>
    <property type="molecule type" value="Genomic_DNA"/>
</dbReference>
<dbReference type="SUPFAM" id="SSF56672">
    <property type="entry name" value="DNA/RNA polymerases"/>
    <property type="match status" value="1"/>
</dbReference>
<accession>T0L829</accession>
<comment type="catalytic activity">
    <reaction evidence="12 13">
        <text>DNA(n) + a 2'-deoxyribonucleoside 5'-triphosphate = DNA(n+1) + diphosphate</text>
        <dbReference type="Rhea" id="RHEA:22508"/>
        <dbReference type="Rhea" id="RHEA-COMP:17339"/>
        <dbReference type="Rhea" id="RHEA-COMP:17340"/>
        <dbReference type="ChEBI" id="CHEBI:33019"/>
        <dbReference type="ChEBI" id="CHEBI:61560"/>
        <dbReference type="ChEBI" id="CHEBI:173112"/>
        <dbReference type="EC" id="2.7.7.49"/>
    </reaction>
</comment>
<evidence type="ECO:0000256" key="13">
    <source>
        <dbReference type="RuleBase" id="RU365061"/>
    </source>
</evidence>
<dbReference type="PANTHER" id="PTHR12066">
    <property type="entry name" value="TELOMERASE REVERSE TRANSCRIPTASE"/>
    <property type="match status" value="1"/>
</dbReference>
<dbReference type="HOGENOM" id="CLU_018541_0_0_1"/>
<evidence type="ECO:0000256" key="12">
    <source>
        <dbReference type="ARBA" id="ARBA00048173"/>
    </source>
</evidence>
<dbReference type="EC" id="2.7.7.49" evidence="2 13"/>
<dbReference type="GO" id="GO:0070034">
    <property type="term" value="F:telomerase RNA binding"/>
    <property type="evidence" value="ECO:0007669"/>
    <property type="project" value="TreeGrafter"/>
</dbReference>
<dbReference type="InterPro" id="IPR021891">
    <property type="entry name" value="Telomerase_RBD"/>
</dbReference>
<name>T0L829_9MICR</name>
<dbReference type="Proteomes" id="UP000053780">
    <property type="component" value="Unassembled WGS sequence"/>
</dbReference>
<dbReference type="GO" id="GO:0003720">
    <property type="term" value="F:telomerase activity"/>
    <property type="evidence" value="ECO:0007669"/>
    <property type="project" value="InterPro"/>
</dbReference>
<dbReference type="OrthoDB" id="289721at2759"/>
<proteinExistence type="inferred from homology"/>
<keyword evidence="4 13" id="KW-0158">Chromosome</keyword>
<dbReference type="GO" id="GO:0000333">
    <property type="term" value="C:telomerase catalytic core complex"/>
    <property type="evidence" value="ECO:0007669"/>
    <property type="project" value="TreeGrafter"/>
</dbReference>
<dbReference type="GO" id="GO:0000781">
    <property type="term" value="C:chromosome, telomeric region"/>
    <property type="evidence" value="ECO:0007669"/>
    <property type="project" value="UniProtKB-SubCell"/>
</dbReference>
<dbReference type="GO" id="GO:0042162">
    <property type="term" value="F:telomeric DNA binding"/>
    <property type="evidence" value="ECO:0007669"/>
    <property type="project" value="TreeGrafter"/>
</dbReference>
<evidence type="ECO:0000256" key="10">
    <source>
        <dbReference type="ARBA" id="ARBA00022918"/>
    </source>
</evidence>
<protein>
    <recommendedName>
        <fullName evidence="3 13">Telomerase reverse transcriptase</fullName>
        <ecNumber evidence="2 13">2.7.7.49</ecNumber>
    </recommendedName>
    <alternativeName>
        <fullName evidence="13">Telomerase catalytic subunit</fullName>
    </alternativeName>
</protein>
<dbReference type="PRINTS" id="PR01365">
    <property type="entry name" value="TELOMERASERT"/>
</dbReference>
<keyword evidence="10 13" id="KW-0695">RNA-directed DNA polymerase</keyword>
<dbReference type="Pfam" id="PF12009">
    <property type="entry name" value="Telomerase_RBD"/>
    <property type="match status" value="1"/>
</dbReference>
<evidence type="ECO:0000259" key="14">
    <source>
        <dbReference type="PROSITE" id="PS50878"/>
    </source>
</evidence>
<dbReference type="Gene3D" id="3.30.70.2630">
    <property type="match status" value="1"/>
</dbReference>
<evidence type="ECO:0000256" key="7">
    <source>
        <dbReference type="ARBA" id="ARBA00022723"/>
    </source>
</evidence>
<reference evidence="15 16" key="1">
    <citation type="journal article" date="2013" name="BMC Genomics">
        <title>Genome sequencing and comparative genomics of honey bee microsporidia, Nosema apis reveal novel insights into host-parasite interactions.</title>
        <authorList>
            <person name="Chen Yp."/>
            <person name="Pettis J.S."/>
            <person name="Zhao Y."/>
            <person name="Liu X."/>
            <person name="Tallon L.J."/>
            <person name="Sadzewicz L.D."/>
            <person name="Li R."/>
            <person name="Zheng H."/>
            <person name="Huang S."/>
            <person name="Zhang X."/>
            <person name="Hamilton M.C."/>
            <person name="Pernal S.F."/>
            <person name="Melathopoulos A.P."/>
            <person name="Yan X."/>
            <person name="Evans J.D."/>
        </authorList>
    </citation>
    <scope>NUCLEOTIDE SEQUENCE [LARGE SCALE GENOMIC DNA]</scope>
    <source>
        <strain evidence="15 16">BRL 01</strain>
    </source>
</reference>
<evidence type="ECO:0000256" key="11">
    <source>
        <dbReference type="ARBA" id="ARBA00023242"/>
    </source>
</evidence>
<comment type="function">
    <text evidence="13">Telomerase is a ribonucleoprotein enzyme essential for the replication of chromosome termini in most eukaryotes. It elongates telomeres. It is a reverse transcriptase that adds simple sequence repeats to chromosome ends by copying a template sequence within the RNA component of the enzyme.</text>
</comment>
<evidence type="ECO:0000256" key="5">
    <source>
        <dbReference type="ARBA" id="ARBA00022679"/>
    </source>
</evidence>
<dbReference type="Pfam" id="PF00078">
    <property type="entry name" value="RVT_1"/>
    <property type="match status" value="1"/>
</dbReference>
<dbReference type="Gene3D" id="1.10.132.70">
    <property type="match status" value="1"/>
</dbReference>
<evidence type="ECO:0000256" key="1">
    <source>
        <dbReference type="ARBA" id="ARBA00008001"/>
    </source>
</evidence>
<keyword evidence="11 13" id="KW-0539">Nucleus</keyword>
<keyword evidence="6 13" id="KW-0548">Nucleotidyltransferase</keyword>
<evidence type="ECO:0000256" key="6">
    <source>
        <dbReference type="ARBA" id="ARBA00022695"/>
    </source>
</evidence>
<keyword evidence="16" id="KW-1185">Reference proteome</keyword>
<comment type="subcellular location">
    <subcellularLocation>
        <location evidence="13">Nucleus</location>
    </subcellularLocation>
    <subcellularLocation>
        <location evidence="13">Chromosome</location>
        <location evidence="13">Telomere</location>
    </subcellularLocation>
</comment>
<dbReference type="GO" id="GO:0046872">
    <property type="term" value="F:metal ion binding"/>
    <property type="evidence" value="ECO:0007669"/>
    <property type="project" value="UniProtKB-KW"/>
</dbReference>
<keyword evidence="8 13" id="KW-0460">Magnesium</keyword>
<keyword evidence="5 13" id="KW-0808">Transferase</keyword>
<dbReference type="PANTHER" id="PTHR12066:SF0">
    <property type="entry name" value="TELOMERASE REVERSE TRANSCRIPTASE"/>
    <property type="match status" value="1"/>
</dbReference>
<evidence type="ECO:0000256" key="2">
    <source>
        <dbReference type="ARBA" id="ARBA00012493"/>
    </source>
</evidence>
<dbReference type="InterPro" id="IPR043502">
    <property type="entry name" value="DNA/RNA_pol_sf"/>
</dbReference>
<dbReference type="CDD" id="cd01648">
    <property type="entry name" value="TERT"/>
    <property type="match status" value="1"/>
</dbReference>
<dbReference type="AlphaFoldDB" id="T0L829"/>
<evidence type="ECO:0000313" key="16">
    <source>
        <dbReference type="Proteomes" id="UP000053780"/>
    </source>
</evidence>
<dbReference type="GO" id="GO:0007004">
    <property type="term" value="P:telomere maintenance via telomerase"/>
    <property type="evidence" value="ECO:0007669"/>
    <property type="project" value="TreeGrafter"/>
</dbReference>
<evidence type="ECO:0000256" key="8">
    <source>
        <dbReference type="ARBA" id="ARBA00022842"/>
    </source>
</evidence>
<sequence>MKYILGENIISPNCNQKRKTIEHLAKRYERSITFKVDTRTFIDTIEIEKIEHLFFMRKIRLIHKCKVKVICFCYDMRWFIKNNQSKYMRELNIDKLIEKYYYSEIAFSDAGTRNLKIMRLIRYRYAILAYNFLNSNFKIENNLSLTDAIKYCIRKCIHKKINNIIRYGYILNSKLVSLSPNQITYELNTEEFNELKFLLGDDLFIYILINCSLIQYQYNNYFLLCGNMPINKDNKCIKRHKLFYKSMTLIFDSIPRKNYSFFVKDKIMEAEKKYEKINLDKLFATYFDIKNKGFKNISKKYKDINEKNINCDKISQIDCKKLINFLFCVSKKIFKSIFTRYNFRILKQKLTLFIFKNKYETFSEEELIRHFKKSNKNFVLLVKYLFEYFYIPVMNKYFYCTESCDSKNKVCYYIRFDWYKWSDTIIKQHLKSDMFTSYHKSEIKPKLKKQEVLIKNEFENQNNDNNLKNSQLEPLIPKNNTGRIITNLKIKNNENLLNSDVCLEYQILKYKYRSYLNNSMLGYEDIYKKIFPYINKQNIYILKMDIKKCFDNLNHLFLKKIIKGISFDEYIVKQFTDYTNTPLTKYMISDNIFSSKIIKSLLHNVISYKNKLYKQIKGIPQGSIFSTFICSLYFKHVDDEYFNIFNEGIMLRYVDDFLILSTDIQEIKNFVDVSKQLQNLGIEFNENKFEKNFDNNFKLKNSVIKFCGLKIITKSYNYNKFNNDNFINMQKMNEQNLPNNELEIANIYYKSFIKKDLKDYKLSFSISNSSTNIGISIHKKIMRTFNSGLILLINIQNPKVYENIFDILLLFSWKLKILFKRAIFVNKKFRDRLVVLGLNELFMLCKKRNIKISKEKIFEFYDTIRKNEKLNENKK</sequence>
<dbReference type="PROSITE" id="PS50878">
    <property type="entry name" value="RT_POL"/>
    <property type="match status" value="1"/>
</dbReference>
<organism evidence="15 16">
    <name type="scientific">Vairimorpha apis BRL 01</name>
    <dbReference type="NCBI Taxonomy" id="1037528"/>
    <lineage>
        <taxon>Eukaryota</taxon>
        <taxon>Fungi</taxon>
        <taxon>Fungi incertae sedis</taxon>
        <taxon>Microsporidia</taxon>
        <taxon>Nosematidae</taxon>
        <taxon>Vairimorpha</taxon>
    </lineage>
</organism>
<comment type="similarity">
    <text evidence="1 13">Belongs to the reverse transcriptase family. Telomerase subfamily.</text>
</comment>
<dbReference type="SMART" id="SM00975">
    <property type="entry name" value="Telomerase_RBD"/>
    <property type="match status" value="1"/>
</dbReference>